<feature type="transmembrane region" description="Helical" evidence="2">
    <location>
        <begin position="99"/>
        <end position="123"/>
    </location>
</feature>
<evidence type="ECO:0000256" key="1">
    <source>
        <dbReference type="ARBA" id="ARBA00009353"/>
    </source>
</evidence>
<name>A0A1W1XU65_9NEIS</name>
<evidence type="ECO:0000256" key="2">
    <source>
        <dbReference type="SAM" id="Phobius"/>
    </source>
</evidence>
<dbReference type="EMBL" id="FWXD01000017">
    <property type="protein sequence ID" value="SMC27509.1"/>
    <property type="molecule type" value="Genomic_DNA"/>
</dbReference>
<dbReference type="SUPFAM" id="SSF51735">
    <property type="entry name" value="NAD(P)-binding Rossmann-fold domains"/>
    <property type="match status" value="1"/>
</dbReference>
<feature type="transmembrane region" description="Helical" evidence="2">
    <location>
        <begin position="39"/>
        <end position="59"/>
    </location>
</feature>
<proteinExistence type="inferred from homology"/>
<dbReference type="Pfam" id="PF01370">
    <property type="entry name" value="Epimerase"/>
    <property type="match status" value="1"/>
</dbReference>
<evidence type="ECO:0000259" key="4">
    <source>
        <dbReference type="Pfam" id="PF08338"/>
    </source>
</evidence>
<evidence type="ECO:0008006" key="7">
    <source>
        <dbReference type="Google" id="ProtNLM"/>
    </source>
</evidence>
<keyword evidence="2" id="KW-1133">Transmembrane helix</keyword>
<dbReference type="InterPro" id="IPR036291">
    <property type="entry name" value="NAD(P)-bd_dom_sf"/>
</dbReference>
<feature type="domain" description="NAD-dependent epimerase/dehydratase" evidence="3">
    <location>
        <begin position="181"/>
        <end position="393"/>
    </location>
</feature>
<comment type="similarity">
    <text evidence="1">Belongs to the NAD(P)-dependent epimerase/dehydratase family. SDR39U1 subfamily.</text>
</comment>
<dbReference type="PANTHER" id="PTHR11092">
    <property type="entry name" value="SUGAR NUCLEOTIDE EPIMERASE RELATED"/>
    <property type="match status" value="1"/>
</dbReference>
<keyword evidence="2" id="KW-0472">Membrane</keyword>
<dbReference type="PANTHER" id="PTHR11092:SF0">
    <property type="entry name" value="EPIMERASE FAMILY PROTEIN SDR39U1"/>
    <property type="match status" value="1"/>
</dbReference>
<organism evidence="5 6">
    <name type="scientific">Andreprevotia lacus DSM 23236</name>
    <dbReference type="NCBI Taxonomy" id="1121001"/>
    <lineage>
        <taxon>Bacteria</taxon>
        <taxon>Pseudomonadati</taxon>
        <taxon>Pseudomonadota</taxon>
        <taxon>Betaproteobacteria</taxon>
        <taxon>Neisseriales</taxon>
        <taxon>Chitinibacteraceae</taxon>
        <taxon>Andreprevotia</taxon>
    </lineage>
</organism>
<keyword evidence="2" id="KW-0812">Transmembrane</keyword>
<protein>
    <recommendedName>
        <fullName evidence="7">TIGR01777 family protein</fullName>
    </recommendedName>
</protein>
<accession>A0A1W1XU65</accession>
<feature type="transmembrane region" description="Helical" evidence="2">
    <location>
        <begin position="135"/>
        <end position="154"/>
    </location>
</feature>
<dbReference type="AlphaFoldDB" id="A0A1W1XU65"/>
<gene>
    <name evidence="5" type="ORF">SAMN02745857_02884</name>
</gene>
<evidence type="ECO:0000313" key="6">
    <source>
        <dbReference type="Proteomes" id="UP000192761"/>
    </source>
</evidence>
<dbReference type="RefSeq" id="WP_084091510.1">
    <property type="nucleotide sequence ID" value="NZ_FWXD01000017.1"/>
</dbReference>
<dbReference type="Pfam" id="PF08338">
    <property type="entry name" value="DUF1731"/>
    <property type="match status" value="1"/>
</dbReference>
<feature type="transmembrane region" description="Helical" evidence="2">
    <location>
        <begin position="338"/>
        <end position="359"/>
    </location>
</feature>
<dbReference type="Proteomes" id="UP000192761">
    <property type="component" value="Unassembled WGS sequence"/>
</dbReference>
<sequence length="475" mass="51429">MDVVLALLLLQGVMGGFDTFYHHELTVALPRQPSARRELAIHAVRALLYGVVFGGLAWLEWHGAWLPVLAGLVGIEVGLTLWDFVVEDNSRKLPASERVLHTVLAINGGAVFGLLAVHAALYWWPQPTALQWHDYGWISRVLSVFAIGVALSGVRDGWAALQLGRVQPSAPNAFVGPHRRVLVTGGTGFIGAEVVRQLLDAGHEVTVLSRDPLRVAYQFGGQVRCVRGVAGLPRSWVFDAVINLAGAPVVGGRWTAARKAALMRSRAGLTDALVDWIHAADRRPAVLVNASAIGYYGDRPDGVALDETAPAADEFMGELCQRWEASAARVDDMNLRRVVLRLGLVFGPGGSLPMLLLPFRLGLGGRMGNGRQVMSWIHRDDVVALIARALFDPTMQGAYNAVSPDAQPQAEFARTAARVLHRPALLPVPAAPIRWLAGEMALLFVGGQRVVPRRLQESGFAFRYPTLEAALRAEA</sequence>
<evidence type="ECO:0000313" key="5">
    <source>
        <dbReference type="EMBL" id="SMC27509.1"/>
    </source>
</evidence>
<dbReference type="InterPro" id="IPR010099">
    <property type="entry name" value="SDR39U1"/>
</dbReference>
<dbReference type="InterPro" id="IPR001509">
    <property type="entry name" value="Epimerase_deHydtase"/>
</dbReference>
<evidence type="ECO:0000259" key="3">
    <source>
        <dbReference type="Pfam" id="PF01370"/>
    </source>
</evidence>
<dbReference type="InterPro" id="IPR013549">
    <property type="entry name" value="DUF1731"/>
</dbReference>
<dbReference type="Gene3D" id="3.40.50.720">
    <property type="entry name" value="NAD(P)-binding Rossmann-like Domain"/>
    <property type="match status" value="1"/>
</dbReference>
<reference evidence="5 6" key="1">
    <citation type="submission" date="2017-04" db="EMBL/GenBank/DDBJ databases">
        <authorList>
            <person name="Afonso C.L."/>
            <person name="Miller P.J."/>
            <person name="Scott M.A."/>
            <person name="Spackman E."/>
            <person name="Goraichik I."/>
            <person name="Dimitrov K.M."/>
            <person name="Suarez D.L."/>
            <person name="Swayne D.E."/>
        </authorList>
    </citation>
    <scope>NUCLEOTIDE SEQUENCE [LARGE SCALE GENOMIC DNA]</scope>
    <source>
        <strain evidence="5 6">DSM 23236</strain>
    </source>
</reference>
<dbReference type="NCBIfam" id="TIGR01777">
    <property type="entry name" value="yfcH"/>
    <property type="match status" value="1"/>
</dbReference>
<dbReference type="OrthoDB" id="9801773at2"/>
<feature type="domain" description="DUF1731" evidence="4">
    <location>
        <begin position="428"/>
        <end position="473"/>
    </location>
</feature>
<dbReference type="STRING" id="1121001.SAMN02745857_02884"/>
<keyword evidence="6" id="KW-1185">Reference proteome</keyword>